<evidence type="ECO:0000313" key="3">
    <source>
        <dbReference type="Proteomes" id="UP001055439"/>
    </source>
</evidence>
<keyword evidence="1" id="KW-0472">Membrane</keyword>
<gene>
    <name evidence="2" type="ORF">MUK42_11187</name>
</gene>
<accession>A0A9E7HJS9</accession>
<evidence type="ECO:0000256" key="1">
    <source>
        <dbReference type="SAM" id="Phobius"/>
    </source>
</evidence>
<keyword evidence="3" id="KW-1185">Reference proteome</keyword>
<sequence length="124" mass="13890">MIFNDRKHPLQAMVPANLPVVIATIFLMTRITVLPMVGAGHGETILRFAAHSQQSWWCSTNASIDLQDDNVIYDIGRGVMTHTQQEWPPFPKPALKAIHGGLDCGRAPRMTTYAPNFEMADDEW</sequence>
<feature type="transmembrane region" description="Helical" evidence="1">
    <location>
        <begin position="20"/>
        <end position="39"/>
    </location>
</feature>
<protein>
    <submittedName>
        <fullName evidence="2">Uncharacterized protein</fullName>
    </submittedName>
</protein>
<dbReference type="AlphaFoldDB" id="A0A9E7HJS9"/>
<name>A0A9E7HJS9_9LILI</name>
<dbReference type="Proteomes" id="UP001055439">
    <property type="component" value="Chromosome 8"/>
</dbReference>
<proteinExistence type="predicted"/>
<organism evidence="2 3">
    <name type="scientific">Musa troglodytarum</name>
    <name type="common">fe'i banana</name>
    <dbReference type="NCBI Taxonomy" id="320322"/>
    <lineage>
        <taxon>Eukaryota</taxon>
        <taxon>Viridiplantae</taxon>
        <taxon>Streptophyta</taxon>
        <taxon>Embryophyta</taxon>
        <taxon>Tracheophyta</taxon>
        <taxon>Spermatophyta</taxon>
        <taxon>Magnoliopsida</taxon>
        <taxon>Liliopsida</taxon>
        <taxon>Zingiberales</taxon>
        <taxon>Musaceae</taxon>
        <taxon>Musa</taxon>
    </lineage>
</organism>
<keyword evidence="1" id="KW-0812">Transmembrane</keyword>
<dbReference type="EMBL" id="CP097510">
    <property type="protein sequence ID" value="URE34995.1"/>
    <property type="molecule type" value="Genomic_DNA"/>
</dbReference>
<keyword evidence="1" id="KW-1133">Transmembrane helix</keyword>
<evidence type="ECO:0000313" key="2">
    <source>
        <dbReference type="EMBL" id="URE34995.1"/>
    </source>
</evidence>
<reference evidence="2" key="1">
    <citation type="submission" date="2022-05" db="EMBL/GenBank/DDBJ databases">
        <title>The Musa troglodytarum L. genome provides insights into the mechanism of non-climacteric behaviour and enrichment of carotenoids.</title>
        <authorList>
            <person name="Wang J."/>
        </authorList>
    </citation>
    <scope>NUCLEOTIDE SEQUENCE</scope>
    <source>
        <tissue evidence="2">Leaf</tissue>
    </source>
</reference>